<proteinExistence type="predicted"/>
<geneLocation type="plasmid" evidence="1">
    <name>p1108-NDM</name>
</geneLocation>
<reference evidence="1" key="1">
    <citation type="submission" date="2018-01" db="EMBL/GenBank/DDBJ databases">
        <title>Prevalence of blaNDM and mcr-1 in Escherichia coli from food in China.</title>
        <authorList>
            <person name="Liu X."/>
            <person name="Li R."/>
            <person name="Chen S."/>
        </authorList>
    </citation>
    <scope>NUCLEOTIDE SEQUENCE</scope>
    <source>
        <strain evidence="1">1108</strain>
        <plasmid evidence="1">p1108-NDM</plasmid>
    </source>
</reference>
<evidence type="ECO:0000313" key="1">
    <source>
        <dbReference type="EMBL" id="AWF75496.1"/>
    </source>
</evidence>
<dbReference type="EMBL" id="MG825381">
    <property type="protein sequence ID" value="AWF75496.1"/>
    <property type="molecule type" value="Genomic_DNA"/>
</dbReference>
<dbReference type="AlphaFoldDB" id="A0A2S1JAT2"/>
<keyword evidence="1" id="KW-0614">Plasmid</keyword>
<organism evidence="1">
    <name type="scientific">Escherichia coli</name>
    <dbReference type="NCBI Taxonomy" id="562"/>
    <lineage>
        <taxon>Bacteria</taxon>
        <taxon>Pseudomonadati</taxon>
        <taxon>Pseudomonadota</taxon>
        <taxon>Gammaproteobacteria</taxon>
        <taxon>Enterobacterales</taxon>
        <taxon>Enterobacteriaceae</taxon>
        <taxon>Escherichia</taxon>
    </lineage>
</organism>
<name>A0A2S1JAT2_ECOLX</name>
<sequence>MLIYVRRDFAYQLLRTEIFLNHQYLAGRRCCGNPPTLPGAGAVWKSAHLAGRRCRVEIRPPCRAPVPCGNPPTLPGAGAVWESAHLAGRRCRVEIRPPCRAPVLCGNPPTLPGAVLCEIRPPCRAPVPCEIRPPCRARCRGNPPTLPGAGAVGIRPPCRAPVLCGNSPIFMTKICQMTGSCVLIYVRRDFAYQLLRTEIFLNHQYYT</sequence>
<accession>A0A2S1JAT2</accession>
<gene>
    <name evidence="1" type="ORF">DEMAFFIL_00092</name>
</gene>
<protein>
    <submittedName>
        <fullName evidence="1">Uncharacterized protein</fullName>
    </submittedName>
</protein>